<keyword evidence="3" id="KW-1185">Reference proteome</keyword>
<dbReference type="EMBL" id="PDNB01000250">
    <property type="protein sequence ID" value="PGG97354.1"/>
    <property type="molecule type" value="Genomic_DNA"/>
</dbReference>
<evidence type="ECO:0000313" key="3">
    <source>
        <dbReference type="Proteomes" id="UP000223968"/>
    </source>
</evidence>
<proteinExistence type="predicted"/>
<name>A0A2B7WL41_9EURO</name>
<organism evidence="2 3">
    <name type="scientific">Helicocarpus griseus UAMH5409</name>
    <dbReference type="NCBI Taxonomy" id="1447875"/>
    <lineage>
        <taxon>Eukaryota</taxon>
        <taxon>Fungi</taxon>
        <taxon>Dikarya</taxon>
        <taxon>Ascomycota</taxon>
        <taxon>Pezizomycotina</taxon>
        <taxon>Eurotiomycetes</taxon>
        <taxon>Eurotiomycetidae</taxon>
        <taxon>Onygenales</taxon>
        <taxon>Ajellomycetaceae</taxon>
        <taxon>Helicocarpus</taxon>
    </lineage>
</organism>
<evidence type="ECO:0000313" key="2">
    <source>
        <dbReference type="EMBL" id="PGG97354.1"/>
    </source>
</evidence>
<dbReference type="AlphaFoldDB" id="A0A2B7WL41"/>
<evidence type="ECO:0000256" key="1">
    <source>
        <dbReference type="SAM" id="MobiDB-lite"/>
    </source>
</evidence>
<comment type="caution">
    <text evidence="2">The sequence shown here is derived from an EMBL/GenBank/DDBJ whole genome shotgun (WGS) entry which is preliminary data.</text>
</comment>
<gene>
    <name evidence="2" type="ORF">AJ79_09225</name>
</gene>
<dbReference type="Proteomes" id="UP000223968">
    <property type="component" value="Unassembled WGS sequence"/>
</dbReference>
<reference evidence="2 3" key="1">
    <citation type="submission" date="2017-10" db="EMBL/GenBank/DDBJ databases">
        <title>Comparative genomics in systemic dimorphic fungi from Ajellomycetaceae.</title>
        <authorList>
            <person name="Munoz J.F."/>
            <person name="Mcewen J.G."/>
            <person name="Clay O.K."/>
            <person name="Cuomo C.A."/>
        </authorList>
    </citation>
    <scope>NUCLEOTIDE SEQUENCE [LARGE SCALE GENOMIC DNA]</scope>
    <source>
        <strain evidence="2 3">UAMH5409</strain>
    </source>
</reference>
<feature type="compositionally biased region" description="Basic and acidic residues" evidence="1">
    <location>
        <begin position="1"/>
        <end position="14"/>
    </location>
</feature>
<feature type="region of interest" description="Disordered" evidence="1">
    <location>
        <begin position="56"/>
        <end position="77"/>
    </location>
</feature>
<accession>A0A2B7WL41</accession>
<protein>
    <submittedName>
        <fullName evidence="2">Uncharacterized protein</fullName>
    </submittedName>
</protein>
<feature type="region of interest" description="Disordered" evidence="1">
    <location>
        <begin position="1"/>
        <end position="40"/>
    </location>
</feature>
<sequence length="77" mass="9075">MASMEDDKDRDELRTMWPFDQCQVPNETDSSGRPPERSENIQLKWIREVLKGKRSVDNRRPLRASRSRSDLQESLSL</sequence>